<gene>
    <name evidence="4" type="ordered locus">OCA5_c14040</name>
</gene>
<name>B6JG63_AFIC5</name>
<dbReference type="Pfam" id="PF09917">
    <property type="entry name" value="DUF2147"/>
    <property type="match status" value="1"/>
</dbReference>
<dbReference type="PATRIC" id="fig|504832.7.peg.1492"/>
<evidence type="ECO:0000313" key="4">
    <source>
        <dbReference type="EMBL" id="AEI06120.1"/>
    </source>
</evidence>
<dbReference type="Gene3D" id="2.40.128.520">
    <property type="match status" value="1"/>
</dbReference>
<dbReference type="Proteomes" id="UP000007730">
    <property type="component" value="Chromosome"/>
</dbReference>
<evidence type="ECO:0000259" key="3">
    <source>
        <dbReference type="Pfam" id="PF09917"/>
    </source>
</evidence>
<evidence type="ECO:0000256" key="1">
    <source>
        <dbReference type="SAM" id="MobiDB-lite"/>
    </source>
</evidence>
<dbReference type="EMBL" id="CP002826">
    <property type="protein sequence ID" value="AEI06120.1"/>
    <property type="molecule type" value="Genomic_DNA"/>
</dbReference>
<feature type="region of interest" description="Disordered" evidence="1">
    <location>
        <begin position="58"/>
        <end position="77"/>
    </location>
</feature>
<dbReference type="HOGENOM" id="CLU_108869_1_1_5"/>
<evidence type="ECO:0000256" key="2">
    <source>
        <dbReference type="SAM" id="SignalP"/>
    </source>
</evidence>
<dbReference type="AlphaFoldDB" id="B6JG63"/>
<sequence>MRKLACSAIVLLGTLGLGTLGAAHAAEIPGEWRVEEGVATIRIANCNNRLWGVVASEKTPGGLDSKNPDKAKKNRPTLGMPVLLNMKMDEDEKGKWDGEIYNAKNGKTYEASIKLASPNKLKVEGCVLGILCGGETWTRVLEPAPAPMAANPTPGIHPGAKAPPATGSVPPRTIGQKAPPAGAAAPGATAAAPQDPASDICLLPDIARATH</sequence>
<reference evidence="4 5" key="1">
    <citation type="journal article" date="2011" name="J. Bacteriol.">
        <title>Complete genome sequences of the chemolithoautotrophic Oligotropha carboxidovorans strains OM4 and OM5.</title>
        <authorList>
            <person name="Volland S."/>
            <person name="Rachinger M."/>
            <person name="Strittmatter A."/>
            <person name="Daniel R."/>
            <person name="Gottschalk G."/>
            <person name="Meyer O."/>
        </authorList>
    </citation>
    <scope>NUCLEOTIDE SEQUENCE [LARGE SCALE GENOMIC DNA]</scope>
    <source>
        <strain evidence="5">ATCC 49405 / DSM 1227 / KCTC 32145 / OM5</strain>
    </source>
</reference>
<dbReference type="InterPro" id="IPR019223">
    <property type="entry name" value="DUF2147"/>
</dbReference>
<dbReference type="KEGG" id="ocg:OCA5_c14040"/>
<protein>
    <recommendedName>
        <fullName evidence="3">DUF2147 domain-containing protein</fullName>
    </recommendedName>
</protein>
<accession>B6JG63</accession>
<dbReference type="eggNOG" id="COG4731">
    <property type="taxonomic scope" value="Bacteria"/>
</dbReference>
<dbReference type="PANTHER" id="PTHR36919:SF2">
    <property type="entry name" value="BLL6627 PROTEIN"/>
    <property type="match status" value="1"/>
</dbReference>
<feature type="region of interest" description="Disordered" evidence="1">
    <location>
        <begin position="146"/>
        <end position="196"/>
    </location>
</feature>
<feature type="domain" description="DUF2147" evidence="3">
    <location>
        <begin position="30"/>
        <end position="139"/>
    </location>
</feature>
<feature type="chain" id="PRO_5002846989" description="DUF2147 domain-containing protein" evidence="2">
    <location>
        <begin position="26"/>
        <end position="211"/>
    </location>
</feature>
<feature type="compositionally biased region" description="Low complexity" evidence="1">
    <location>
        <begin position="178"/>
        <end position="196"/>
    </location>
</feature>
<keyword evidence="5" id="KW-1185">Reference proteome</keyword>
<organism evidence="4 5">
    <name type="scientific">Afipia carboxidovorans (strain ATCC 49405 / DSM 1227 / KCTC 32145 / OM5)</name>
    <name type="common">Oligotropha carboxidovorans</name>
    <dbReference type="NCBI Taxonomy" id="504832"/>
    <lineage>
        <taxon>Bacteria</taxon>
        <taxon>Pseudomonadati</taxon>
        <taxon>Pseudomonadota</taxon>
        <taxon>Alphaproteobacteria</taxon>
        <taxon>Hyphomicrobiales</taxon>
        <taxon>Nitrobacteraceae</taxon>
        <taxon>Afipia</taxon>
    </lineage>
</organism>
<evidence type="ECO:0000313" key="5">
    <source>
        <dbReference type="Proteomes" id="UP000007730"/>
    </source>
</evidence>
<dbReference type="KEGG" id="oca:OCAR_6665"/>
<dbReference type="PANTHER" id="PTHR36919">
    <property type="entry name" value="BLR1215 PROTEIN"/>
    <property type="match status" value="1"/>
</dbReference>
<dbReference type="OrthoDB" id="9811671at2"/>
<keyword evidence="2" id="KW-0732">Signal</keyword>
<feature type="signal peptide" evidence="2">
    <location>
        <begin position="1"/>
        <end position="25"/>
    </location>
</feature>
<proteinExistence type="predicted"/>
<dbReference type="RefSeq" id="WP_012563801.1">
    <property type="nucleotide sequence ID" value="NC_011386.1"/>
</dbReference>